<dbReference type="GO" id="GO:0016757">
    <property type="term" value="F:glycosyltransferase activity"/>
    <property type="evidence" value="ECO:0007669"/>
    <property type="project" value="TreeGrafter"/>
</dbReference>
<dbReference type="Gene3D" id="3.40.50.2000">
    <property type="entry name" value="Glycogen Phosphorylase B"/>
    <property type="match status" value="2"/>
</dbReference>
<gene>
    <name evidence="2" type="ORF">CLV58_104163</name>
</gene>
<evidence type="ECO:0000256" key="1">
    <source>
        <dbReference type="ARBA" id="ARBA00022679"/>
    </source>
</evidence>
<dbReference type="EMBL" id="PVTE01000004">
    <property type="protein sequence ID" value="PRY43032.1"/>
    <property type="molecule type" value="Genomic_DNA"/>
</dbReference>
<reference evidence="2 3" key="1">
    <citation type="submission" date="2018-03" db="EMBL/GenBank/DDBJ databases">
        <title>Genomic Encyclopedia of Archaeal and Bacterial Type Strains, Phase II (KMG-II): from individual species to whole genera.</title>
        <authorList>
            <person name="Goeker M."/>
        </authorList>
    </citation>
    <scope>NUCLEOTIDE SEQUENCE [LARGE SCALE GENOMIC DNA]</scope>
    <source>
        <strain evidence="2 3">DSM 28354</strain>
    </source>
</reference>
<dbReference type="AlphaFoldDB" id="A0A2T0TBI9"/>
<keyword evidence="1 2" id="KW-0808">Transferase</keyword>
<keyword evidence="3" id="KW-1185">Reference proteome</keyword>
<protein>
    <submittedName>
        <fullName evidence="2">Glycosyltransferase involved in cell wall biosynthesis</fullName>
    </submittedName>
</protein>
<dbReference type="Proteomes" id="UP000238375">
    <property type="component" value="Unassembled WGS sequence"/>
</dbReference>
<dbReference type="SUPFAM" id="SSF53756">
    <property type="entry name" value="UDP-Glycosyltransferase/glycogen phosphorylase"/>
    <property type="match status" value="1"/>
</dbReference>
<evidence type="ECO:0000313" key="3">
    <source>
        <dbReference type="Proteomes" id="UP000238375"/>
    </source>
</evidence>
<evidence type="ECO:0000313" key="2">
    <source>
        <dbReference type="EMBL" id="PRY43032.1"/>
    </source>
</evidence>
<dbReference type="PANTHER" id="PTHR46401:SF2">
    <property type="entry name" value="GLYCOSYLTRANSFERASE WBBK-RELATED"/>
    <property type="match status" value="1"/>
</dbReference>
<dbReference type="OrthoDB" id="7560678at2"/>
<proteinExistence type="predicted"/>
<accession>A0A2T0TBI9</accession>
<sequence length="378" mass="41470">MNIAYVTTYNALDIHNWSGLGYTIAKALEEQGNSIDYIGNLKKKASPILLAKSKLYKKVTGKSLDIDRHPQVVKGYSDQITSLLTSRNDIVFSPGTVPIALLKTKSPKVFYTDATFAGILNFYDKFQQLSQQAIDNGNYIEQLALDSSSLAIYSSDWAAQTAIDHYNADPSKIKVVPFGANIQTSRNLQTIKSIVRARSTKECHLLFLGVDWERKGGDVAIVVTRLLNEAGLKTTLHVAGVKNLPGSSMPDFVVDHGFISKATAEGRTKLDQLFTQSHFLILPTKADCTPVVFSEANSFGLPCITTDVGGINTTISDNINGKTFSLASSETEYADYIHRTFSDTVAYNQLALSSFNEYGSRLNWAVTGKKLTKLLSEL</sequence>
<name>A0A2T0TBI9_9BACT</name>
<dbReference type="PANTHER" id="PTHR46401">
    <property type="entry name" value="GLYCOSYLTRANSFERASE WBBK-RELATED"/>
    <property type="match status" value="1"/>
</dbReference>
<dbReference type="Pfam" id="PF13692">
    <property type="entry name" value="Glyco_trans_1_4"/>
    <property type="match status" value="1"/>
</dbReference>
<dbReference type="RefSeq" id="WP_106136896.1">
    <property type="nucleotide sequence ID" value="NZ_PVTE01000004.1"/>
</dbReference>
<dbReference type="CDD" id="cd03801">
    <property type="entry name" value="GT4_PimA-like"/>
    <property type="match status" value="1"/>
</dbReference>
<organism evidence="2 3">
    <name type="scientific">Spirosoma oryzae</name>
    <dbReference type="NCBI Taxonomy" id="1469603"/>
    <lineage>
        <taxon>Bacteria</taxon>
        <taxon>Pseudomonadati</taxon>
        <taxon>Bacteroidota</taxon>
        <taxon>Cytophagia</taxon>
        <taxon>Cytophagales</taxon>
        <taxon>Cytophagaceae</taxon>
        <taxon>Spirosoma</taxon>
    </lineage>
</organism>
<comment type="caution">
    <text evidence="2">The sequence shown here is derived from an EMBL/GenBank/DDBJ whole genome shotgun (WGS) entry which is preliminary data.</text>
</comment>